<dbReference type="GeneID" id="5435444"/>
<dbReference type="OrthoDB" id="27073at2759"/>
<gene>
    <name evidence="1" type="ORF">BCIN_03g08660</name>
</gene>
<dbReference type="VEuPathDB" id="FungiDB:Bcin03g08660"/>
<organism evidence="1 2">
    <name type="scientific">Botryotinia fuckeliana (strain B05.10)</name>
    <name type="common">Noble rot fungus</name>
    <name type="synonym">Botrytis cinerea</name>
    <dbReference type="NCBI Taxonomy" id="332648"/>
    <lineage>
        <taxon>Eukaryota</taxon>
        <taxon>Fungi</taxon>
        <taxon>Dikarya</taxon>
        <taxon>Ascomycota</taxon>
        <taxon>Pezizomycotina</taxon>
        <taxon>Leotiomycetes</taxon>
        <taxon>Helotiales</taxon>
        <taxon>Sclerotiniaceae</taxon>
        <taxon>Botrytis</taxon>
    </lineage>
</organism>
<reference evidence="1 2" key="1">
    <citation type="journal article" date="2011" name="PLoS Genet.">
        <title>Genomic analysis of the necrotrophic fungal pathogens Sclerotinia sclerotiorum and Botrytis cinerea.</title>
        <authorList>
            <person name="Amselem J."/>
            <person name="Cuomo C.A."/>
            <person name="van Kan J.A."/>
            <person name="Viaud M."/>
            <person name="Benito E.P."/>
            <person name="Couloux A."/>
            <person name="Coutinho P.M."/>
            <person name="de Vries R.P."/>
            <person name="Dyer P.S."/>
            <person name="Fillinger S."/>
            <person name="Fournier E."/>
            <person name="Gout L."/>
            <person name="Hahn M."/>
            <person name="Kohn L."/>
            <person name="Lapalu N."/>
            <person name="Plummer K.M."/>
            <person name="Pradier J.M."/>
            <person name="Quevillon E."/>
            <person name="Sharon A."/>
            <person name="Simon A."/>
            <person name="ten Have A."/>
            <person name="Tudzynski B."/>
            <person name="Tudzynski P."/>
            <person name="Wincker P."/>
            <person name="Andrew M."/>
            <person name="Anthouard V."/>
            <person name="Beever R.E."/>
            <person name="Beffa R."/>
            <person name="Benoit I."/>
            <person name="Bouzid O."/>
            <person name="Brault B."/>
            <person name="Chen Z."/>
            <person name="Choquer M."/>
            <person name="Collemare J."/>
            <person name="Cotton P."/>
            <person name="Danchin E.G."/>
            <person name="Da Silva C."/>
            <person name="Gautier A."/>
            <person name="Giraud C."/>
            <person name="Giraud T."/>
            <person name="Gonzalez C."/>
            <person name="Grossetete S."/>
            <person name="Guldener U."/>
            <person name="Henrissat B."/>
            <person name="Howlett B.J."/>
            <person name="Kodira C."/>
            <person name="Kretschmer M."/>
            <person name="Lappartient A."/>
            <person name="Leroch M."/>
            <person name="Levis C."/>
            <person name="Mauceli E."/>
            <person name="Neuveglise C."/>
            <person name="Oeser B."/>
            <person name="Pearson M."/>
            <person name="Poulain J."/>
            <person name="Poussereau N."/>
            <person name="Quesneville H."/>
            <person name="Rascle C."/>
            <person name="Schumacher J."/>
            <person name="Segurens B."/>
            <person name="Sexton A."/>
            <person name="Silva E."/>
            <person name="Sirven C."/>
            <person name="Soanes D.M."/>
            <person name="Talbot N.J."/>
            <person name="Templeton M."/>
            <person name="Yandava C."/>
            <person name="Yarden O."/>
            <person name="Zeng Q."/>
            <person name="Rollins J.A."/>
            <person name="Lebrun M.H."/>
            <person name="Dickman M."/>
        </authorList>
    </citation>
    <scope>NUCLEOTIDE SEQUENCE [LARGE SCALE GENOMIC DNA]</scope>
    <source>
        <strain evidence="1 2">B05.10</strain>
    </source>
</reference>
<dbReference type="EMBL" id="CP009807">
    <property type="protein sequence ID" value="ATZ48680.1"/>
    <property type="molecule type" value="Genomic_DNA"/>
</dbReference>
<name>A0A384JDW1_BOTFB</name>
<reference evidence="1 2" key="2">
    <citation type="journal article" date="2012" name="Eukaryot. Cell">
        <title>Genome update of Botrytis cinerea strains B05.10 and T4.</title>
        <authorList>
            <person name="Staats M."/>
            <person name="van Kan J.A."/>
        </authorList>
    </citation>
    <scope>NUCLEOTIDE SEQUENCE [LARGE SCALE GENOMIC DNA]</scope>
    <source>
        <strain evidence="1 2">B05.10</strain>
    </source>
</reference>
<reference evidence="1 2" key="3">
    <citation type="journal article" date="2017" name="Mol. Plant Pathol.">
        <title>A gapless genome sequence of the fungus Botrytis cinerea.</title>
        <authorList>
            <person name="Van Kan J.A."/>
            <person name="Stassen J.H."/>
            <person name="Mosbach A."/>
            <person name="Van Der Lee T.A."/>
            <person name="Faino L."/>
            <person name="Farmer A.D."/>
            <person name="Papasotiriou D.G."/>
            <person name="Zhou S."/>
            <person name="Seidl M.F."/>
            <person name="Cottam E."/>
            <person name="Edel D."/>
            <person name="Hahn M."/>
            <person name="Schwartz D.C."/>
            <person name="Dietrich R.A."/>
            <person name="Widdison S."/>
            <person name="Scalliet G."/>
        </authorList>
    </citation>
    <scope>NUCLEOTIDE SEQUENCE [LARGE SCALE GENOMIC DNA]</scope>
    <source>
        <strain evidence="1 2">B05.10</strain>
    </source>
</reference>
<evidence type="ECO:0000313" key="2">
    <source>
        <dbReference type="Proteomes" id="UP000001798"/>
    </source>
</evidence>
<proteinExistence type="predicted"/>
<dbReference type="AlphaFoldDB" id="A0A384JDW1"/>
<sequence length="47" mass="5142">MISGRGRTRIRAPRRVCIDSPLSTSIPTCLGPPYFFLLQNLPAPSGK</sequence>
<accession>A0A384JDW1</accession>
<evidence type="ECO:0000313" key="1">
    <source>
        <dbReference type="EMBL" id="ATZ48680.1"/>
    </source>
</evidence>
<dbReference type="Proteomes" id="UP000001798">
    <property type="component" value="Chromosome 3"/>
</dbReference>
<keyword evidence="2" id="KW-1185">Reference proteome</keyword>
<dbReference type="RefSeq" id="XP_024547999.1">
    <property type="nucleotide sequence ID" value="XM_024692225.1"/>
</dbReference>
<protein>
    <submittedName>
        <fullName evidence="1">Uncharacterized protein</fullName>
    </submittedName>
</protein>